<keyword evidence="3" id="KW-0862">Zinc</keyword>
<dbReference type="SUPFAM" id="SSF161219">
    <property type="entry name" value="CHY zinc finger-like"/>
    <property type="match status" value="1"/>
</dbReference>
<keyword evidence="6" id="KW-1185">Reference proteome</keyword>
<name>A0ABU2A0E5_9CORY</name>
<keyword evidence="1" id="KW-0479">Metal-binding</keyword>
<accession>A0ABU2A0E5</accession>
<dbReference type="InterPro" id="IPR037274">
    <property type="entry name" value="Znf_CHY_sf"/>
</dbReference>
<protein>
    <submittedName>
        <fullName evidence="5">CHY-type Zn-finger protein</fullName>
    </submittedName>
</protein>
<reference evidence="5" key="1">
    <citation type="submission" date="2023-07" db="EMBL/GenBank/DDBJ databases">
        <title>Sequencing the genomes of 1000 actinobacteria strains.</title>
        <authorList>
            <person name="Klenk H.-P."/>
        </authorList>
    </citation>
    <scope>NUCLEOTIDE SEQUENCE</scope>
    <source>
        <strain evidence="5">DSM 107476</strain>
    </source>
</reference>
<dbReference type="EMBL" id="JAVDXZ010000001">
    <property type="protein sequence ID" value="MDR7330666.1"/>
    <property type="molecule type" value="Genomic_DNA"/>
</dbReference>
<sequence>MIRGVGVDAQGRCVHYRSLVDVVGNRCATCGDFFACHLCHAQLTDHEFGRMPVDAADAVMCGACGKTMGHGDYESSCPACGHRFNPGCHSHRHLYFQV</sequence>
<evidence type="ECO:0000313" key="6">
    <source>
        <dbReference type="Proteomes" id="UP001180840"/>
    </source>
</evidence>
<comment type="caution">
    <text evidence="5">The sequence shown here is derived from an EMBL/GenBank/DDBJ whole genome shotgun (WGS) entry which is preliminary data.</text>
</comment>
<evidence type="ECO:0000256" key="3">
    <source>
        <dbReference type="ARBA" id="ARBA00022833"/>
    </source>
</evidence>
<dbReference type="InterPro" id="IPR008913">
    <property type="entry name" value="Znf_CHY"/>
</dbReference>
<dbReference type="Pfam" id="PF05495">
    <property type="entry name" value="zf-CHY"/>
    <property type="match status" value="1"/>
</dbReference>
<feature type="domain" description="CHY-type" evidence="4">
    <location>
        <begin position="6"/>
        <end position="82"/>
    </location>
</feature>
<keyword evidence="2" id="KW-0863">Zinc-finger</keyword>
<dbReference type="PIRSF" id="PIRSF017292">
    <property type="entry name" value="UCP017292_Znf_CHY"/>
    <property type="match status" value="1"/>
</dbReference>
<evidence type="ECO:0000256" key="1">
    <source>
        <dbReference type="ARBA" id="ARBA00022723"/>
    </source>
</evidence>
<evidence type="ECO:0000313" key="5">
    <source>
        <dbReference type="EMBL" id="MDR7330666.1"/>
    </source>
</evidence>
<dbReference type="InterPro" id="IPR016694">
    <property type="entry name" value="UCP017292"/>
</dbReference>
<gene>
    <name evidence="5" type="ORF">J2S39_002342</name>
</gene>
<dbReference type="PROSITE" id="PS51266">
    <property type="entry name" value="ZF_CHY"/>
    <property type="match status" value="1"/>
</dbReference>
<dbReference type="Proteomes" id="UP001180840">
    <property type="component" value="Unassembled WGS sequence"/>
</dbReference>
<organism evidence="5 6">
    <name type="scientific">Corynebacterium guangdongense</name>
    <dbReference type="NCBI Taxonomy" id="1783348"/>
    <lineage>
        <taxon>Bacteria</taxon>
        <taxon>Bacillati</taxon>
        <taxon>Actinomycetota</taxon>
        <taxon>Actinomycetes</taxon>
        <taxon>Mycobacteriales</taxon>
        <taxon>Corynebacteriaceae</taxon>
        <taxon>Corynebacterium</taxon>
    </lineage>
</organism>
<dbReference type="RefSeq" id="WP_290196574.1">
    <property type="nucleotide sequence ID" value="NZ_CP047654.1"/>
</dbReference>
<evidence type="ECO:0000256" key="2">
    <source>
        <dbReference type="ARBA" id="ARBA00022771"/>
    </source>
</evidence>
<evidence type="ECO:0000259" key="4">
    <source>
        <dbReference type="PROSITE" id="PS51266"/>
    </source>
</evidence>
<proteinExistence type="predicted"/>